<evidence type="ECO:0000313" key="1">
    <source>
        <dbReference type="EMBL" id="KAK3776682.1"/>
    </source>
</evidence>
<dbReference type="Proteomes" id="UP001283361">
    <property type="component" value="Unassembled WGS sequence"/>
</dbReference>
<protein>
    <submittedName>
        <fullName evidence="1">Uncharacterized protein</fullName>
    </submittedName>
</protein>
<name>A0AAE0ZXZ9_9GAST</name>
<accession>A0AAE0ZXZ9</accession>
<evidence type="ECO:0000313" key="2">
    <source>
        <dbReference type="Proteomes" id="UP001283361"/>
    </source>
</evidence>
<proteinExistence type="predicted"/>
<dbReference type="EMBL" id="JAWDGP010003189">
    <property type="protein sequence ID" value="KAK3776682.1"/>
    <property type="molecule type" value="Genomic_DNA"/>
</dbReference>
<gene>
    <name evidence="1" type="ORF">RRG08_049690</name>
</gene>
<reference evidence="1" key="1">
    <citation type="journal article" date="2023" name="G3 (Bethesda)">
        <title>A reference genome for the long-term kleptoplast-retaining sea slug Elysia crispata morphotype clarki.</title>
        <authorList>
            <person name="Eastman K.E."/>
            <person name="Pendleton A.L."/>
            <person name="Shaikh M.A."/>
            <person name="Suttiyut T."/>
            <person name="Ogas R."/>
            <person name="Tomko P."/>
            <person name="Gavelis G."/>
            <person name="Widhalm J.R."/>
            <person name="Wisecaver J.H."/>
        </authorList>
    </citation>
    <scope>NUCLEOTIDE SEQUENCE</scope>
    <source>
        <strain evidence="1">ECLA1</strain>
    </source>
</reference>
<dbReference type="AlphaFoldDB" id="A0AAE0ZXZ9"/>
<sequence>MGQHHRYIKEFKCAYEFAAFPNLQDFTIATNEEARPAGKHARTHKRPQSKEVVVLMPIEHTGPGNWQRAVIIDKSDTTRSFVVTNEDVTELHRNARFLHHISHSPAI</sequence>
<keyword evidence="2" id="KW-1185">Reference proteome</keyword>
<organism evidence="1 2">
    <name type="scientific">Elysia crispata</name>
    <name type="common">lettuce slug</name>
    <dbReference type="NCBI Taxonomy" id="231223"/>
    <lineage>
        <taxon>Eukaryota</taxon>
        <taxon>Metazoa</taxon>
        <taxon>Spiralia</taxon>
        <taxon>Lophotrochozoa</taxon>
        <taxon>Mollusca</taxon>
        <taxon>Gastropoda</taxon>
        <taxon>Heterobranchia</taxon>
        <taxon>Euthyneura</taxon>
        <taxon>Panpulmonata</taxon>
        <taxon>Sacoglossa</taxon>
        <taxon>Placobranchoidea</taxon>
        <taxon>Plakobranchidae</taxon>
        <taxon>Elysia</taxon>
    </lineage>
</organism>
<comment type="caution">
    <text evidence="1">The sequence shown here is derived from an EMBL/GenBank/DDBJ whole genome shotgun (WGS) entry which is preliminary data.</text>
</comment>